<reference evidence="1" key="1">
    <citation type="submission" date="2022-07" db="EMBL/GenBank/DDBJ databases">
        <title>Phylogenomic reconstructions and comparative analyses of Kickxellomycotina fungi.</title>
        <authorList>
            <person name="Reynolds N.K."/>
            <person name="Stajich J.E."/>
            <person name="Barry K."/>
            <person name="Grigoriev I.V."/>
            <person name="Crous P."/>
            <person name="Smith M.E."/>
        </authorList>
    </citation>
    <scope>NUCLEOTIDE SEQUENCE</scope>
    <source>
        <strain evidence="1">BCRC 34191</strain>
    </source>
</reference>
<comment type="caution">
    <text evidence="1">The sequence shown here is derived from an EMBL/GenBank/DDBJ whole genome shotgun (WGS) entry which is preliminary data.</text>
</comment>
<protein>
    <submittedName>
        <fullName evidence="1">Uncharacterized protein</fullName>
    </submittedName>
</protein>
<organism evidence="1 2">
    <name type="scientific">Coemansia linderi</name>
    <dbReference type="NCBI Taxonomy" id="2663919"/>
    <lineage>
        <taxon>Eukaryota</taxon>
        <taxon>Fungi</taxon>
        <taxon>Fungi incertae sedis</taxon>
        <taxon>Zoopagomycota</taxon>
        <taxon>Kickxellomycotina</taxon>
        <taxon>Kickxellomycetes</taxon>
        <taxon>Kickxellales</taxon>
        <taxon>Kickxellaceae</taxon>
        <taxon>Coemansia</taxon>
    </lineage>
</organism>
<evidence type="ECO:0000313" key="2">
    <source>
        <dbReference type="Proteomes" id="UP001140066"/>
    </source>
</evidence>
<dbReference type="EMBL" id="JANBUK010000618">
    <property type="protein sequence ID" value="KAJ2789290.1"/>
    <property type="molecule type" value="Genomic_DNA"/>
</dbReference>
<evidence type="ECO:0000313" key="1">
    <source>
        <dbReference type="EMBL" id="KAJ2789290.1"/>
    </source>
</evidence>
<dbReference type="Proteomes" id="UP001140066">
    <property type="component" value="Unassembled WGS sequence"/>
</dbReference>
<feature type="non-terminal residue" evidence="1">
    <location>
        <position position="448"/>
    </location>
</feature>
<keyword evidence="2" id="KW-1185">Reference proteome</keyword>
<proteinExistence type="predicted"/>
<name>A0ACC1KG47_9FUNG</name>
<accession>A0ACC1KG47</accession>
<gene>
    <name evidence="1" type="ORF">GGI18_002488</name>
</gene>
<sequence length="448" mass="49314">MFRLTTSAGNSLEQPIRPGERFAGVVALDIPRPMQASQVVLEFTATERWLPGNRVTATNTPGTKFVNSTMLSASLVVWKAQQKGVTASTVLSDGMHVFNFSCQIPHLNYPQSIRRAEYEVVYMLEGKVLAPKDHGDEQVIAVVEKELYFSPLVAYRPSADLPLSMAETLCFEKKGRKGKPAIELRALLSSRQIIAGSKLKVELSIKELTSSSWTKIVARLFERTVCRDESTTREPPAAPPLWSTECELANTELVRSSVYNFFLSEDITGSKANEKKTASGETVTSELLVFPIPMIPCSPLDSEHLDFLHYISLEVYLPGWLSSDRFVHIEFPVQLVTCEQSTALPPQGHQTPIAGPDRSKPTEGDEFSIMSGKSGNSARPLSTRSAMTAHSIPIVLGALPPRYCDVQQSQRPPPTLQLVKQVNASNASTYDGSSASIPDLQLPRRLSR</sequence>